<comment type="caution">
    <text evidence="1">The sequence shown here is derived from an EMBL/GenBank/DDBJ whole genome shotgun (WGS) entry which is preliminary data.</text>
</comment>
<dbReference type="InterPro" id="IPR001753">
    <property type="entry name" value="Enoyl-CoA_hydra/iso"/>
</dbReference>
<dbReference type="Pfam" id="PF00378">
    <property type="entry name" value="ECH_1"/>
    <property type="match status" value="1"/>
</dbReference>
<reference evidence="1" key="1">
    <citation type="submission" date="2023-03" db="EMBL/GenBank/DDBJ databases">
        <authorList>
            <person name="Steffen K."/>
            <person name="Cardenas P."/>
        </authorList>
    </citation>
    <scope>NUCLEOTIDE SEQUENCE</scope>
</reference>
<evidence type="ECO:0000313" key="2">
    <source>
        <dbReference type="Proteomes" id="UP001174909"/>
    </source>
</evidence>
<evidence type="ECO:0000313" key="1">
    <source>
        <dbReference type="EMBL" id="CAI8042164.1"/>
    </source>
</evidence>
<dbReference type="AlphaFoldDB" id="A0AA35T6G8"/>
<dbReference type="PANTHER" id="PTHR43113">
    <property type="entry name" value="NUCLEOSIDE-DIPHOSPHATE-SUGAR EPIMERASE"/>
    <property type="match status" value="1"/>
</dbReference>
<dbReference type="Proteomes" id="UP001174909">
    <property type="component" value="Unassembled WGS sequence"/>
</dbReference>
<dbReference type="InterPro" id="IPR029045">
    <property type="entry name" value="ClpP/crotonase-like_dom_sf"/>
</dbReference>
<sequence length="203" mass="22876">MGDRRDQAEDRSSPEYSGASEEDFMNIIRRLPKPVIAEVDGFAIGSGNILAYMCDFTVASERSTFGQTGPRVGSPAAGFGVGYLASVVGQKRAREIWMLTQQYSGRKAYEFGLANSVVPHEQLRAEVDRYCALIKNNSPVILQLEKITFNEMTEYAESIPNPTDRYARDYIMSEEAEERRLSFIERRPIDTSKNMPLVKTDKN</sequence>
<proteinExistence type="predicted"/>
<dbReference type="Gene3D" id="3.90.226.10">
    <property type="entry name" value="2-enoyl-CoA Hydratase, Chain A, domain 1"/>
    <property type="match status" value="1"/>
</dbReference>
<dbReference type="EMBL" id="CASHTH010003240">
    <property type="protein sequence ID" value="CAI8042164.1"/>
    <property type="molecule type" value="Genomic_DNA"/>
</dbReference>
<accession>A0AA35T6G8</accession>
<dbReference type="PANTHER" id="PTHR43113:SF1">
    <property type="entry name" value="1,4-DIHYDROXY-2-NAPHTHOYL-COA SYNTHASE, PEROXISOMAL"/>
    <property type="match status" value="1"/>
</dbReference>
<organism evidence="1 2">
    <name type="scientific">Geodia barretti</name>
    <name type="common">Barrett's horny sponge</name>
    <dbReference type="NCBI Taxonomy" id="519541"/>
    <lineage>
        <taxon>Eukaryota</taxon>
        <taxon>Metazoa</taxon>
        <taxon>Porifera</taxon>
        <taxon>Demospongiae</taxon>
        <taxon>Heteroscleromorpha</taxon>
        <taxon>Tetractinellida</taxon>
        <taxon>Astrophorina</taxon>
        <taxon>Geodiidae</taxon>
        <taxon>Geodia</taxon>
    </lineage>
</organism>
<name>A0AA35T6G8_GEOBA</name>
<dbReference type="SUPFAM" id="SSF52096">
    <property type="entry name" value="ClpP/crotonase"/>
    <property type="match status" value="1"/>
</dbReference>
<keyword evidence="2" id="KW-1185">Reference proteome</keyword>
<protein>
    <submittedName>
        <fullName evidence="1">1,4-dihydroxy-2-naphthoyl-CoA synthase</fullName>
    </submittedName>
</protein>
<dbReference type="GO" id="GO:0008935">
    <property type="term" value="F:1,4-dihydroxy-2-naphthoyl-CoA synthase activity"/>
    <property type="evidence" value="ECO:0007669"/>
    <property type="project" value="TreeGrafter"/>
</dbReference>
<gene>
    <name evidence="1" type="ORF">GBAR_LOCUS23407</name>
</gene>
<dbReference type="CDD" id="cd06558">
    <property type="entry name" value="crotonase-like"/>
    <property type="match status" value="1"/>
</dbReference>